<keyword evidence="7 8" id="KW-0472">Membrane</keyword>
<keyword evidence="3 9" id="KW-0813">Transport</keyword>
<evidence type="ECO:0000256" key="6">
    <source>
        <dbReference type="ARBA" id="ARBA00022989"/>
    </source>
</evidence>
<comment type="subcellular location">
    <subcellularLocation>
        <location evidence="1">Membrane</location>
        <topology evidence="1">Multi-pass membrane protein</topology>
    </subcellularLocation>
</comment>
<evidence type="ECO:0000256" key="9">
    <source>
        <dbReference type="RuleBase" id="RU000488"/>
    </source>
</evidence>
<evidence type="ECO:0000256" key="3">
    <source>
        <dbReference type="ARBA" id="ARBA00022448"/>
    </source>
</evidence>
<evidence type="ECO:0000256" key="2">
    <source>
        <dbReference type="ARBA" id="ARBA00006375"/>
    </source>
</evidence>
<dbReference type="InterPro" id="IPR023395">
    <property type="entry name" value="MCP_dom_sf"/>
</dbReference>
<feature type="repeat" description="Solcar" evidence="8">
    <location>
        <begin position="120"/>
        <end position="196"/>
    </location>
</feature>
<dbReference type="Proteomes" id="UP000626109">
    <property type="component" value="Unassembled WGS sequence"/>
</dbReference>
<dbReference type="GO" id="GO:0016020">
    <property type="term" value="C:membrane"/>
    <property type="evidence" value="ECO:0007669"/>
    <property type="project" value="UniProtKB-SubCell"/>
</dbReference>
<evidence type="ECO:0000256" key="4">
    <source>
        <dbReference type="ARBA" id="ARBA00022692"/>
    </source>
</evidence>
<evidence type="ECO:0000256" key="1">
    <source>
        <dbReference type="ARBA" id="ARBA00004141"/>
    </source>
</evidence>
<dbReference type="InterPro" id="IPR018108">
    <property type="entry name" value="MCP_transmembrane"/>
</dbReference>
<evidence type="ECO:0000256" key="8">
    <source>
        <dbReference type="PROSITE-ProRule" id="PRU00282"/>
    </source>
</evidence>
<keyword evidence="6" id="KW-1133">Transmembrane helix</keyword>
<keyword evidence="5" id="KW-0677">Repeat</keyword>
<name>A0A813LIN3_POLGL</name>
<accession>A0A813LIN3</accession>
<reference evidence="10" key="1">
    <citation type="submission" date="2021-02" db="EMBL/GenBank/DDBJ databases">
        <authorList>
            <person name="Dougan E. K."/>
            <person name="Rhodes N."/>
            <person name="Thang M."/>
            <person name="Chan C."/>
        </authorList>
    </citation>
    <scope>NUCLEOTIDE SEQUENCE</scope>
</reference>
<dbReference type="PROSITE" id="PS50920">
    <property type="entry name" value="SOLCAR"/>
    <property type="match status" value="1"/>
</dbReference>
<sequence length="196" mass="19844">MSTVPATGSRSRADRVAREWAAAGLGCALADTIFNPLEVLKTRRQLALRAAACGEVSADATVSALAREAIRKDGLVAGLWAPGLAATWLRGMSYTGFRIGCYGSVRDLILGGSDGGGILGGLGGRLAAGAITGAVGSAIFAPTDVVRIRMQGFSPYSSTPAAFVAVVSDEGVSGLWRGAGASMLRATLLSSSQLAV</sequence>
<dbReference type="PANTHER" id="PTHR45618">
    <property type="entry name" value="MITOCHONDRIAL DICARBOXYLATE CARRIER-RELATED"/>
    <property type="match status" value="1"/>
</dbReference>
<dbReference type="Gene3D" id="1.50.40.10">
    <property type="entry name" value="Mitochondrial carrier domain"/>
    <property type="match status" value="1"/>
</dbReference>
<evidence type="ECO:0000313" key="11">
    <source>
        <dbReference type="Proteomes" id="UP000626109"/>
    </source>
</evidence>
<evidence type="ECO:0000313" key="10">
    <source>
        <dbReference type="EMBL" id="CAE8727753.1"/>
    </source>
</evidence>
<comment type="caution">
    <text evidence="10">The sequence shown here is derived from an EMBL/GenBank/DDBJ whole genome shotgun (WGS) entry which is preliminary data.</text>
</comment>
<proteinExistence type="inferred from homology"/>
<feature type="non-terminal residue" evidence="10">
    <location>
        <position position="1"/>
    </location>
</feature>
<gene>
    <name evidence="10" type="ORF">PGLA2088_LOCUS44906</name>
</gene>
<keyword evidence="4 8" id="KW-0812">Transmembrane</keyword>
<evidence type="ECO:0000256" key="7">
    <source>
        <dbReference type="ARBA" id="ARBA00023136"/>
    </source>
</evidence>
<protein>
    <submittedName>
        <fullName evidence="10">Uncharacterized protein</fullName>
    </submittedName>
</protein>
<evidence type="ECO:0000256" key="5">
    <source>
        <dbReference type="ARBA" id="ARBA00022737"/>
    </source>
</evidence>
<dbReference type="InterPro" id="IPR050391">
    <property type="entry name" value="Mito_Metabolite_Transporter"/>
</dbReference>
<dbReference type="AlphaFoldDB" id="A0A813LIN3"/>
<dbReference type="SUPFAM" id="SSF103506">
    <property type="entry name" value="Mitochondrial carrier"/>
    <property type="match status" value="1"/>
</dbReference>
<dbReference type="EMBL" id="CAJNNW010035441">
    <property type="protein sequence ID" value="CAE8727753.1"/>
    <property type="molecule type" value="Genomic_DNA"/>
</dbReference>
<comment type="similarity">
    <text evidence="2 9">Belongs to the mitochondrial carrier (TC 2.A.29) family.</text>
</comment>
<dbReference type="Pfam" id="PF00153">
    <property type="entry name" value="Mito_carr"/>
    <property type="match status" value="2"/>
</dbReference>
<organism evidence="10 11">
    <name type="scientific">Polarella glacialis</name>
    <name type="common">Dinoflagellate</name>
    <dbReference type="NCBI Taxonomy" id="89957"/>
    <lineage>
        <taxon>Eukaryota</taxon>
        <taxon>Sar</taxon>
        <taxon>Alveolata</taxon>
        <taxon>Dinophyceae</taxon>
        <taxon>Suessiales</taxon>
        <taxon>Suessiaceae</taxon>
        <taxon>Polarella</taxon>
    </lineage>
</organism>